<dbReference type="HOGENOM" id="CLU_142653_1_0_2"/>
<dbReference type="BioCyc" id="PSP1104324:GJSN-6-MONOMER"/>
<dbReference type="eggNOG" id="arCOG00578">
    <property type="taxonomic scope" value="Archaea"/>
</dbReference>
<reference evidence="1 2" key="1">
    <citation type="journal article" date="2012" name="J. Bacteriol.">
        <title>Complete genome sequence of strain 1860, a crenarchaeon of the genus pyrobaculum able to grow with various electron acceptors.</title>
        <authorList>
            <person name="Mardanov A.V."/>
            <person name="Gumerov V.M."/>
            <person name="Slobodkina G.B."/>
            <person name="Beletsky A.V."/>
            <person name="Bonch-Osmolovskaya E.A."/>
            <person name="Ravin N.V."/>
            <person name="Skryabin K.G."/>
        </authorList>
    </citation>
    <scope>NUCLEOTIDE SEQUENCE [LARGE SCALE GENOMIC DNA]</scope>
    <source>
        <strain evidence="1 2">1860</strain>
    </source>
</reference>
<dbReference type="RefSeq" id="WP_014287307.1">
    <property type="nucleotide sequence ID" value="NC_016645.1"/>
</dbReference>
<dbReference type="GeneID" id="11596610"/>
<keyword evidence="2" id="KW-1185">Reference proteome</keyword>
<protein>
    <recommendedName>
        <fullName evidence="3">Sjogrens syndrome scleroderma autoantigen 1</fullName>
    </recommendedName>
</protein>
<dbReference type="Pfam" id="PF06677">
    <property type="entry name" value="Auto_anti-p27"/>
    <property type="match status" value="1"/>
</dbReference>
<dbReference type="AlphaFoldDB" id="G7VD86"/>
<proteinExistence type="predicted"/>
<accession>G7VD86</accession>
<dbReference type="KEGG" id="pyr:P186_0006"/>
<organism evidence="1 2">
    <name type="scientific">Pyrobaculum ferrireducens</name>
    <dbReference type="NCBI Taxonomy" id="1104324"/>
    <lineage>
        <taxon>Archaea</taxon>
        <taxon>Thermoproteota</taxon>
        <taxon>Thermoprotei</taxon>
        <taxon>Thermoproteales</taxon>
        <taxon>Thermoproteaceae</taxon>
        <taxon>Pyrobaculum</taxon>
    </lineage>
</organism>
<gene>
    <name evidence="1" type="ORF">P186_0006</name>
</gene>
<dbReference type="InterPro" id="IPR009563">
    <property type="entry name" value="SSSCA1"/>
</dbReference>
<dbReference type="EMBL" id="CP003098">
    <property type="protein sequence ID" value="AET31476.1"/>
    <property type="molecule type" value="Genomic_DNA"/>
</dbReference>
<sequence length="124" mass="14120">MEKDVVKKIAQLVRAGATLTSYTCPVCGTVLVRLKTGELYCANCERTVVLVKTEEEAQQAVEVVQLREVRRIVFDKILQLGREIEKLSAPEMIEHLRSMSLLLDIYERLSRIHTEASKQQAKSF</sequence>
<evidence type="ECO:0000313" key="1">
    <source>
        <dbReference type="EMBL" id="AET31476.1"/>
    </source>
</evidence>
<evidence type="ECO:0000313" key="2">
    <source>
        <dbReference type="Proteomes" id="UP000005867"/>
    </source>
</evidence>
<dbReference type="OrthoDB" id="26305at2157"/>
<dbReference type="Proteomes" id="UP000005867">
    <property type="component" value="Chromosome"/>
</dbReference>
<name>G7VD86_9CREN</name>
<evidence type="ECO:0008006" key="3">
    <source>
        <dbReference type="Google" id="ProtNLM"/>
    </source>
</evidence>